<sequence length="339" mass="36879">MTHSWHARVDGTRNGRRVTGAGLLVDARHVLTCAHVVSGCSSIRVSFVQADRPDLQDLPADLGCAGPWRQPGDPGDVAVLSLAADVAIEPARLSLRVPAWAEFAVHGFPPDAGPFGAVMRLRTGSASGIGEWLHVEAATGHAETPRAGFSGAGVFDEVTGHVYGMISDASASQDRRTGRMIPLTEVRKYWEDLDDLLDLGWLGGEARRKLRSILRRIDTDVNLTELVEAEFHPAIAPPVFRSVWHATRYVAEDLYDDDRLGRFLQALISKTSGGPAVKALRVWMDRHLEPPASRPGISSIVIRLDTKTKGGYELSFSHFIDDKPYPGGRADDGDPQEVP</sequence>
<name>A0ABZ1SWT0_9ACTN</name>
<keyword evidence="2" id="KW-0378">Hydrolase</keyword>
<dbReference type="Pfam" id="PF19969">
    <property type="entry name" value="VMAP-M8"/>
    <property type="match status" value="1"/>
</dbReference>
<dbReference type="SUPFAM" id="SSF50494">
    <property type="entry name" value="Trypsin-like serine proteases"/>
    <property type="match status" value="1"/>
</dbReference>
<dbReference type="GO" id="GO:0006508">
    <property type="term" value="P:proteolysis"/>
    <property type="evidence" value="ECO:0007669"/>
    <property type="project" value="UniProtKB-KW"/>
</dbReference>
<keyword evidence="3" id="KW-1185">Reference proteome</keyword>
<keyword evidence="2" id="KW-0645">Protease</keyword>
<reference evidence="2" key="1">
    <citation type="submission" date="2022-10" db="EMBL/GenBank/DDBJ databases">
        <title>The complete genomes of actinobacterial strains from the NBC collection.</title>
        <authorList>
            <person name="Joergensen T.S."/>
            <person name="Alvarez Arevalo M."/>
            <person name="Sterndorff E.B."/>
            <person name="Faurdal D."/>
            <person name="Vuksanovic O."/>
            <person name="Mourched A.-S."/>
            <person name="Charusanti P."/>
            <person name="Shaw S."/>
            <person name="Blin K."/>
            <person name="Weber T."/>
        </authorList>
    </citation>
    <scope>NUCLEOTIDE SEQUENCE</scope>
    <source>
        <strain evidence="2">NBC_00254</strain>
    </source>
</reference>
<dbReference type="RefSeq" id="WP_328710300.1">
    <property type="nucleotide sequence ID" value="NZ_CP108085.1"/>
</dbReference>
<dbReference type="InterPro" id="IPR009003">
    <property type="entry name" value="Peptidase_S1_PA"/>
</dbReference>
<dbReference type="GO" id="GO:0008233">
    <property type="term" value="F:peptidase activity"/>
    <property type="evidence" value="ECO:0007669"/>
    <property type="project" value="UniProtKB-KW"/>
</dbReference>
<evidence type="ECO:0000313" key="2">
    <source>
        <dbReference type="EMBL" id="WUP77500.1"/>
    </source>
</evidence>
<dbReference type="Pfam" id="PF13365">
    <property type="entry name" value="Trypsin_2"/>
    <property type="match status" value="1"/>
</dbReference>
<accession>A0ABZ1SWT0</accession>
<dbReference type="Gene3D" id="2.40.10.120">
    <property type="match status" value="1"/>
</dbReference>
<dbReference type="InterPro" id="IPR045453">
    <property type="entry name" value="VMAP-M8"/>
</dbReference>
<dbReference type="Proteomes" id="UP001432011">
    <property type="component" value="Chromosome"/>
</dbReference>
<organism evidence="2 3">
    <name type="scientific">Microbispora hainanensis</name>
    <dbReference type="NCBI Taxonomy" id="568844"/>
    <lineage>
        <taxon>Bacteria</taxon>
        <taxon>Bacillati</taxon>
        <taxon>Actinomycetota</taxon>
        <taxon>Actinomycetes</taxon>
        <taxon>Streptosporangiales</taxon>
        <taxon>Streptosporangiaceae</taxon>
        <taxon>Microbispora</taxon>
    </lineage>
</organism>
<gene>
    <name evidence="2" type="ORF">OG913_10935</name>
</gene>
<dbReference type="EMBL" id="CP108085">
    <property type="protein sequence ID" value="WUP77500.1"/>
    <property type="molecule type" value="Genomic_DNA"/>
</dbReference>
<protein>
    <submittedName>
        <fullName evidence="2">Serine protease</fullName>
    </submittedName>
</protein>
<feature type="domain" description="vWA-MoxR associated protein middle region 8" evidence="1">
    <location>
        <begin position="194"/>
        <end position="289"/>
    </location>
</feature>
<evidence type="ECO:0000259" key="1">
    <source>
        <dbReference type="Pfam" id="PF19969"/>
    </source>
</evidence>
<proteinExistence type="predicted"/>
<evidence type="ECO:0000313" key="3">
    <source>
        <dbReference type="Proteomes" id="UP001432011"/>
    </source>
</evidence>